<evidence type="ECO:0000313" key="3">
    <source>
        <dbReference type="Proteomes" id="UP001066276"/>
    </source>
</evidence>
<reference evidence="2" key="1">
    <citation type="journal article" date="2022" name="bioRxiv">
        <title>Sequencing and chromosome-scale assembly of the giantPleurodeles waltlgenome.</title>
        <authorList>
            <person name="Brown T."/>
            <person name="Elewa A."/>
            <person name="Iarovenko S."/>
            <person name="Subramanian E."/>
            <person name="Araus A.J."/>
            <person name="Petzold A."/>
            <person name="Susuki M."/>
            <person name="Suzuki K.-i.T."/>
            <person name="Hayashi T."/>
            <person name="Toyoda A."/>
            <person name="Oliveira C."/>
            <person name="Osipova E."/>
            <person name="Leigh N.D."/>
            <person name="Simon A."/>
            <person name="Yun M.H."/>
        </authorList>
    </citation>
    <scope>NUCLEOTIDE SEQUENCE</scope>
    <source>
        <strain evidence="2">20211129_DDA</strain>
        <tissue evidence="2">Liver</tissue>
    </source>
</reference>
<evidence type="ECO:0000256" key="1">
    <source>
        <dbReference type="SAM" id="MobiDB-lite"/>
    </source>
</evidence>
<keyword evidence="3" id="KW-1185">Reference proteome</keyword>
<evidence type="ECO:0000313" key="2">
    <source>
        <dbReference type="EMBL" id="KAJ1143229.1"/>
    </source>
</evidence>
<accession>A0AAV7QTX5</accession>
<protein>
    <submittedName>
        <fullName evidence="2">Uncharacterized protein</fullName>
    </submittedName>
</protein>
<dbReference type="AlphaFoldDB" id="A0AAV7QTX5"/>
<sequence>MADGESPPGHGPRRRWRGALDLSGYRATPNYHNRGQRVELLRGSPAARTGWERGRGAQTPGAAVRRGLEIC</sequence>
<dbReference type="EMBL" id="JANPWB010000010">
    <property type="protein sequence ID" value="KAJ1143229.1"/>
    <property type="molecule type" value="Genomic_DNA"/>
</dbReference>
<organism evidence="2 3">
    <name type="scientific">Pleurodeles waltl</name>
    <name type="common">Iberian ribbed newt</name>
    <dbReference type="NCBI Taxonomy" id="8319"/>
    <lineage>
        <taxon>Eukaryota</taxon>
        <taxon>Metazoa</taxon>
        <taxon>Chordata</taxon>
        <taxon>Craniata</taxon>
        <taxon>Vertebrata</taxon>
        <taxon>Euteleostomi</taxon>
        <taxon>Amphibia</taxon>
        <taxon>Batrachia</taxon>
        <taxon>Caudata</taxon>
        <taxon>Salamandroidea</taxon>
        <taxon>Salamandridae</taxon>
        <taxon>Pleurodelinae</taxon>
        <taxon>Pleurodeles</taxon>
    </lineage>
</organism>
<comment type="caution">
    <text evidence="2">The sequence shown here is derived from an EMBL/GenBank/DDBJ whole genome shotgun (WGS) entry which is preliminary data.</text>
</comment>
<proteinExistence type="predicted"/>
<feature type="region of interest" description="Disordered" evidence="1">
    <location>
        <begin position="49"/>
        <end position="71"/>
    </location>
</feature>
<dbReference type="Proteomes" id="UP001066276">
    <property type="component" value="Chromosome 6"/>
</dbReference>
<gene>
    <name evidence="2" type="ORF">NDU88_009540</name>
</gene>
<name>A0AAV7QTX5_PLEWA</name>